<evidence type="ECO:0000256" key="1">
    <source>
        <dbReference type="SAM" id="Coils"/>
    </source>
</evidence>
<evidence type="ECO:0000313" key="3">
    <source>
        <dbReference type="EMBL" id="MBU3064002.1"/>
    </source>
</evidence>
<feature type="region of interest" description="Disordered" evidence="2">
    <location>
        <begin position="1"/>
        <end position="21"/>
    </location>
</feature>
<dbReference type="RefSeq" id="WP_215919003.1">
    <property type="nucleotide sequence ID" value="NZ_JAHKNI010000007.1"/>
</dbReference>
<sequence length="337" mass="37416">MTEAEHNHEAVPDDTVPEEMPDETVSDEEVHFETNNIVFQYGEDDRVVQIPVPALAEDGYRQAWRGVFRQYRMPAESVTAIMSEWEPTPTDEAFTQRNFPNLLERRAVFSRPEPEGWPEAIAGARRLREAVARAQEQQELENRVEEMKNDIAAAPERIGLPLLRTGSEPPELLASHALIPGGLYVVVAGVAPTPRGTLNMQWILRNQLEEKNIAFETVLAEAGENLKRGLRMVLRGDGLEGSDGRILHVEGVDATHMPAAAVSLPDFTERVIDILDGDRFVAGFPCEDHLFVARADTPSAAKVSEMVSAPHECGSDVTPTVLLLEPDGMRVLEQFPR</sequence>
<comment type="caution">
    <text evidence="3">The sequence shown here is derived from an EMBL/GenBank/DDBJ whole genome shotgun (WGS) entry which is preliminary data.</text>
</comment>
<proteinExistence type="predicted"/>
<evidence type="ECO:0000313" key="4">
    <source>
        <dbReference type="Proteomes" id="UP000733379"/>
    </source>
</evidence>
<keyword evidence="1" id="KW-0175">Coiled coil</keyword>
<feature type="compositionally biased region" description="Basic and acidic residues" evidence="2">
    <location>
        <begin position="1"/>
        <end position="11"/>
    </location>
</feature>
<organism evidence="3 4">
    <name type="scientific">Nocardia albiluteola</name>
    <dbReference type="NCBI Taxonomy" id="2842303"/>
    <lineage>
        <taxon>Bacteria</taxon>
        <taxon>Bacillati</taxon>
        <taxon>Actinomycetota</taxon>
        <taxon>Actinomycetes</taxon>
        <taxon>Mycobacteriales</taxon>
        <taxon>Nocardiaceae</taxon>
        <taxon>Nocardia</taxon>
    </lineage>
</organism>
<accession>A0ABS6B138</accession>
<reference evidence="3 4" key="1">
    <citation type="submission" date="2021-06" db="EMBL/GenBank/DDBJ databases">
        <title>Actinomycetes sequencing.</title>
        <authorList>
            <person name="Shan Q."/>
        </authorList>
    </citation>
    <scope>NUCLEOTIDE SEQUENCE [LARGE SCALE GENOMIC DNA]</scope>
    <source>
        <strain evidence="3 4">NEAU-G5</strain>
    </source>
</reference>
<gene>
    <name evidence="3" type="ORF">KO481_21025</name>
</gene>
<dbReference type="Proteomes" id="UP000733379">
    <property type="component" value="Unassembled WGS sequence"/>
</dbReference>
<name>A0ABS6B138_9NOCA</name>
<dbReference type="EMBL" id="JAHKNI010000007">
    <property type="protein sequence ID" value="MBU3064002.1"/>
    <property type="molecule type" value="Genomic_DNA"/>
</dbReference>
<evidence type="ECO:0000256" key="2">
    <source>
        <dbReference type="SAM" id="MobiDB-lite"/>
    </source>
</evidence>
<keyword evidence="4" id="KW-1185">Reference proteome</keyword>
<feature type="coiled-coil region" evidence="1">
    <location>
        <begin position="124"/>
        <end position="157"/>
    </location>
</feature>
<protein>
    <submittedName>
        <fullName evidence="3">Uncharacterized protein</fullName>
    </submittedName>
</protein>